<evidence type="ECO:0000313" key="2">
    <source>
        <dbReference type="Proteomes" id="UP001597369"/>
    </source>
</evidence>
<dbReference type="Proteomes" id="UP001597369">
    <property type="component" value="Unassembled WGS sequence"/>
</dbReference>
<keyword evidence="2" id="KW-1185">Reference proteome</keyword>
<sequence>MKRAATILLLFVMLLQVFSKVMIVVDYQANRNYIIEFFCINKNKPELHCNGKCYLAKKLKKAEQAENKAADSNQKQKFEINLYCQALFLLPSVLPAVPDSSFPPYPFSHSSQEMVSIFHPPQFTV</sequence>
<reference evidence="2" key="1">
    <citation type="journal article" date="2019" name="Int. J. Syst. Evol. Microbiol.">
        <title>The Global Catalogue of Microorganisms (GCM) 10K type strain sequencing project: providing services to taxonomists for standard genome sequencing and annotation.</title>
        <authorList>
            <consortium name="The Broad Institute Genomics Platform"/>
            <consortium name="The Broad Institute Genome Sequencing Center for Infectious Disease"/>
            <person name="Wu L."/>
            <person name="Ma J."/>
        </authorList>
    </citation>
    <scope>NUCLEOTIDE SEQUENCE [LARGE SCALE GENOMIC DNA]</scope>
    <source>
        <strain evidence="2">JCM 16545</strain>
    </source>
</reference>
<protein>
    <submittedName>
        <fullName evidence="1">Uncharacterized protein</fullName>
    </submittedName>
</protein>
<dbReference type="RefSeq" id="WP_377469287.1">
    <property type="nucleotide sequence ID" value="NZ_JBHUHV010000018.1"/>
</dbReference>
<proteinExistence type="predicted"/>
<gene>
    <name evidence="1" type="ORF">ACFSKU_05240</name>
</gene>
<name>A0ABW4WU36_9BACT</name>
<comment type="caution">
    <text evidence="1">The sequence shown here is derived from an EMBL/GenBank/DDBJ whole genome shotgun (WGS) entry which is preliminary data.</text>
</comment>
<dbReference type="EMBL" id="JBHUHV010000018">
    <property type="protein sequence ID" value="MFD2066279.1"/>
    <property type="molecule type" value="Genomic_DNA"/>
</dbReference>
<organism evidence="1 2">
    <name type="scientific">Pontibacter silvestris</name>
    <dbReference type="NCBI Taxonomy" id="2305183"/>
    <lineage>
        <taxon>Bacteria</taxon>
        <taxon>Pseudomonadati</taxon>
        <taxon>Bacteroidota</taxon>
        <taxon>Cytophagia</taxon>
        <taxon>Cytophagales</taxon>
        <taxon>Hymenobacteraceae</taxon>
        <taxon>Pontibacter</taxon>
    </lineage>
</organism>
<accession>A0ABW4WU36</accession>
<evidence type="ECO:0000313" key="1">
    <source>
        <dbReference type="EMBL" id="MFD2066279.1"/>
    </source>
</evidence>